<keyword evidence="1" id="KW-0862">Zinc</keyword>
<organism evidence="3 4">
    <name type="scientific">Aldrovandia affinis</name>
    <dbReference type="NCBI Taxonomy" id="143900"/>
    <lineage>
        <taxon>Eukaryota</taxon>
        <taxon>Metazoa</taxon>
        <taxon>Chordata</taxon>
        <taxon>Craniata</taxon>
        <taxon>Vertebrata</taxon>
        <taxon>Euteleostomi</taxon>
        <taxon>Actinopterygii</taxon>
        <taxon>Neopterygii</taxon>
        <taxon>Teleostei</taxon>
        <taxon>Notacanthiformes</taxon>
        <taxon>Halosauridae</taxon>
        <taxon>Aldrovandia</taxon>
    </lineage>
</organism>
<evidence type="ECO:0000259" key="2">
    <source>
        <dbReference type="PROSITE" id="PS50966"/>
    </source>
</evidence>
<dbReference type="Proteomes" id="UP001221898">
    <property type="component" value="Unassembled WGS sequence"/>
</dbReference>
<dbReference type="PROSITE" id="PS50966">
    <property type="entry name" value="ZF_SWIM"/>
    <property type="match status" value="1"/>
</dbReference>
<accession>A0AAD7W6U5</accession>
<gene>
    <name evidence="3" type="ORF">AAFF_G00185140</name>
</gene>
<dbReference type="EMBL" id="JAINUG010000247">
    <property type="protein sequence ID" value="KAJ8385560.1"/>
    <property type="molecule type" value="Genomic_DNA"/>
</dbReference>
<dbReference type="GO" id="GO:0008270">
    <property type="term" value="F:zinc ion binding"/>
    <property type="evidence" value="ECO:0007669"/>
    <property type="project" value="UniProtKB-KW"/>
</dbReference>
<comment type="caution">
    <text evidence="3">The sequence shown here is derived from an EMBL/GenBank/DDBJ whole genome shotgun (WGS) entry which is preliminary data.</text>
</comment>
<protein>
    <recommendedName>
        <fullName evidence="2">SWIM-type domain-containing protein</fullName>
    </recommendedName>
</protein>
<keyword evidence="1" id="KW-0479">Metal-binding</keyword>
<evidence type="ECO:0000313" key="4">
    <source>
        <dbReference type="Proteomes" id="UP001221898"/>
    </source>
</evidence>
<keyword evidence="4" id="KW-1185">Reference proteome</keyword>
<keyword evidence="1" id="KW-0863">Zinc-finger</keyword>
<evidence type="ECO:0000256" key="1">
    <source>
        <dbReference type="PROSITE-ProRule" id="PRU00325"/>
    </source>
</evidence>
<proteinExistence type="predicted"/>
<feature type="domain" description="SWIM-type" evidence="2">
    <location>
        <begin position="9"/>
        <end position="47"/>
    </location>
</feature>
<name>A0AAD7W6U5_9TELE</name>
<dbReference type="AlphaFoldDB" id="A0AAD7W6U5"/>
<reference evidence="3" key="1">
    <citation type="journal article" date="2023" name="Science">
        <title>Genome structures resolve the early diversification of teleost fishes.</title>
        <authorList>
            <person name="Parey E."/>
            <person name="Louis A."/>
            <person name="Montfort J."/>
            <person name="Bouchez O."/>
            <person name="Roques C."/>
            <person name="Iampietro C."/>
            <person name="Lluch J."/>
            <person name="Castinel A."/>
            <person name="Donnadieu C."/>
            <person name="Desvignes T."/>
            <person name="Floi Bucao C."/>
            <person name="Jouanno E."/>
            <person name="Wen M."/>
            <person name="Mejri S."/>
            <person name="Dirks R."/>
            <person name="Jansen H."/>
            <person name="Henkel C."/>
            <person name="Chen W.J."/>
            <person name="Zahm M."/>
            <person name="Cabau C."/>
            <person name="Klopp C."/>
            <person name="Thompson A.W."/>
            <person name="Robinson-Rechavi M."/>
            <person name="Braasch I."/>
            <person name="Lecointre G."/>
            <person name="Bobe J."/>
            <person name="Postlethwait J.H."/>
            <person name="Berthelot C."/>
            <person name="Roest Crollius H."/>
            <person name="Guiguen Y."/>
        </authorList>
    </citation>
    <scope>NUCLEOTIDE SEQUENCE</scope>
    <source>
        <strain evidence="3">NC1722</strain>
    </source>
</reference>
<sequence>MREDSYFGVQVKIGLQCSARDVLCVCGSHMRRSTICVHQVALLVHCLQICHSFPRSPGSCGDGDDGGGSILVQTDHASLENTTAIEALLQLGMTFTLSIPYLAALTLPAPTPEPG</sequence>
<evidence type="ECO:0000313" key="3">
    <source>
        <dbReference type="EMBL" id="KAJ8385560.1"/>
    </source>
</evidence>
<dbReference type="InterPro" id="IPR007527">
    <property type="entry name" value="Znf_SWIM"/>
</dbReference>